<dbReference type="Proteomes" id="UP000239494">
    <property type="component" value="Unassembled WGS sequence"/>
</dbReference>
<feature type="chain" id="PRO_5038982272" description="YD repeat-containing protein" evidence="2">
    <location>
        <begin position="28"/>
        <end position="213"/>
    </location>
</feature>
<keyword evidence="4" id="KW-1185">Reference proteome</keyword>
<evidence type="ECO:0000313" key="3">
    <source>
        <dbReference type="EMBL" id="PRY40790.1"/>
    </source>
</evidence>
<keyword evidence="2" id="KW-0732">Signal</keyword>
<dbReference type="AlphaFoldDB" id="A0A2T0T543"/>
<proteinExistence type="predicted"/>
<protein>
    <recommendedName>
        <fullName evidence="5">YD repeat-containing protein</fullName>
    </recommendedName>
</protein>
<dbReference type="PROSITE" id="PS51257">
    <property type="entry name" value="PROKAR_LIPOPROTEIN"/>
    <property type="match status" value="1"/>
</dbReference>
<dbReference type="EMBL" id="PVTF01000006">
    <property type="protein sequence ID" value="PRY40790.1"/>
    <property type="molecule type" value="Genomic_DNA"/>
</dbReference>
<accession>A0A2T0T543</accession>
<feature type="signal peptide" evidence="2">
    <location>
        <begin position="1"/>
        <end position="27"/>
    </location>
</feature>
<organism evidence="3 4">
    <name type="scientific">Umezawaea tangerina</name>
    <dbReference type="NCBI Taxonomy" id="84725"/>
    <lineage>
        <taxon>Bacteria</taxon>
        <taxon>Bacillati</taxon>
        <taxon>Actinomycetota</taxon>
        <taxon>Actinomycetes</taxon>
        <taxon>Pseudonocardiales</taxon>
        <taxon>Pseudonocardiaceae</taxon>
        <taxon>Umezawaea</taxon>
    </lineage>
</organism>
<gene>
    <name evidence="3" type="ORF">CLV43_106531</name>
</gene>
<feature type="region of interest" description="Disordered" evidence="1">
    <location>
        <begin position="43"/>
        <end position="64"/>
    </location>
</feature>
<comment type="caution">
    <text evidence="3">The sequence shown here is derived from an EMBL/GenBank/DDBJ whole genome shotgun (WGS) entry which is preliminary data.</text>
</comment>
<evidence type="ECO:0000313" key="4">
    <source>
        <dbReference type="Proteomes" id="UP000239494"/>
    </source>
</evidence>
<evidence type="ECO:0000256" key="2">
    <source>
        <dbReference type="SAM" id="SignalP"/>
    </source>
</evidence>
<evidence type="ECO:0008006" key="5">
    <source>
        <dbReference type="Google" id="ProtNLM"/>
    </source>
</evidence>
<name>A0A2T0T543_9PSEU</name>
<evidence type="ECO:0000256" key="1">
    <source>
        <dbReference type="SAM" id="MobiDB-lite"/>
    </source>
</evidence>
<sequence length="213" mass="22908">MLPGKSVIVLMAVATACALLASTAVTAVVATGGGPESCCGGAAGGAEPVGSPSPSARPSSSRPAGPSICLVGSWRSVDETFMVKFYTNQPEMRFTGSGREFEFRPDGTIVERQKDFVITTVFQGRELRMVGNGSIEYRWAADDKAVTYSKRGNSSLTWAYYDQRGLINTELVTGDTDYTEVDEYTCEGKRVVENGKTGYRSVWERTSAFGVYG</sequence>
<reference evidence="3 4" key="1">
    <citation type="submission" date="2018-03" db="EMBL/GenBank/DDBJ databases">
        <title>Genomic Encyclopedia of Archaeal and Bacterial Type Strains, Phase II (KMG-II): from individual species to whole genera.</title>
        <authorList>
            <person name="Goeker M."/>
        </authorList>
    </citation>
    <scope>NUCLEOTIDE SEQUENCE [LARGE SCALE GENOMIC DNA]</scope>
    <source>
        <strain evidence="3 4">DSM 44720</strain>
    </source>
</reference>